<dbReference type="Proteomes" id="UP001234178">
    <property type="component" value="Unassembled WGS sequence"/>
</dbReference>
<evidence type="ECO:0000313" key="1">
    <source>
        <dbReference type="EMBL" id="KAK4027358.1"/>
    </source>
</evidence>
<organism evidence="1 2">
    <name type="scientific">Daphnia magna</name>
    <dbReference type="NCBI Taxonomy" id="35525"/>
    <lineage>
        <taxon>Eukaryota</taxon>
        <taxon>Metazoa</taxon>
        <taxon>Ecdysozoa</taxon>
        <taxon>Arthropoda</taxon>
        <taxon>Crustacea</taxon>
        <taxon>Branchiopoda</taxon>
        <taxon>Diplostraca</taxon>
        <taxon>Cladocera</taxon>
        <taxon>Anomopoda</taxon>
        <taxon>Daphniidae</taxon>
        <taxon>Daphnia</taxon>
    </lineage>
</organism>
<sequence length="103" mass="11730">MSKIKTKEDKDVQYWTAKGGYKDELKPRHVATINSVVLGFNFVRITYTTSNKEEAQSLMPESKDGNNYFTLVQKVVLVNAKMSALVTIKIRVLEQFLLVINTC</sequence>
<name>A0ABR0AQV6_9CRUS</name>
<evidence type="ECO:0000313" key="2">
    <source>
        <dbReference type="Proteomes" id="UP001234178"/>
    </source>
</evidence>
<reference evidence="1 2" key="1">
    <citation type="journal article" date="2023" name="Nucleic Acids Res.">
        <title>The hologenome of Daphnia magna reveals possible DNA methylation and microbiome-mediated evolution of the host genome.</title>
        <authorList>
            <person name="Chaturvedi A."/>
            <person name="Li X."/>
            <person name="Dhandapani V."/>
            <person name="Marshall H."/>
            <person name="Kissane S."/>
            <person name="Cuenca-Cambronero M."/>
            <person name="Asole G."/>
            <person name="Calvet F."/>
            <person name="Ruiz-Romero M."/>
            <person name="Marangio P."/>
            <person name="Guigo R."/>
            <person name="Rago D."/>
            <person name="Mirbahai L."/>
            <person name="Eastwood N."/>
            <person name="Colbourne J.K."/>
            <person name="Zhou J."/>
            <person name="Mallon E."/>
            <person name="Orsini L."/>
        </authorList>
    </citation>
    <scope>NUCLEOTIDE SEQUENCE [LARGE SCALE GENOMIC DNA]</scope>
    <source>
        <strain evidence="1">LRV0_1</strain>
    </source>
</reference>
<protein>
    <submittedName>
        <fullName evidence="1">Uncharacterized protein</fullName>
    </submittedName>
</protein>
<gene>
    <name evidence="1" type="ORF">OUZ56_016368</name>
</gene>
<comment type="caution">
    <text evidence="1">The sequence shown here is derived from an EMBL/GenBank/DDBJ whole genome shotgun (WGS) entry which is preliminary data.</text>
</comment>
<keyword evidence="2" id="KW-1185">Reference proteome</keyword>
<proteinExistence type="predicted"/>
<accession>A0ABR0AQV6</accession>
<dbReference type="EMBL" id="JAOYFB010000038">
    <property type="protein sequence ID" value="KAK4027358.1"/>
    <property type="molecule type" value="Genomic_DNA"/>
</dbReference>